<accession>A0ABN9XSK7</accession>
<feature type="domain" description="Calponin-homology (CH)" evidence="1">
    <location>
        <begin position="24"/>
        <end position="129"/>
    </location>
</feature>
<comment type="caution">
    <text evidence="2">The sequence shown here is derived from an EMBL/GenBank/DDBJ whole genome shotgun (WGS) entry which is preliminary data.</text>
</comment>
<proteinExistence type="predicted"/>
<reference evidence="2" key="1">
    <citation type="submission" date="2023-10" db="EMBL/GenBank/DDBJ databases">
        <authorList>
            <person name="Chen Y."/>
            <person name="Shah S."/>
            <person name="Dougan E. K."/>
            <person name="Thang M."/>
            <person name="Chan C."/>
        </authorList>
    </citation>
    <scope>NUCLEOTIDE SEQUENCE [LARGE SCALE GENOMIC DNA]</scope>
</reference>
<dbReference type="Proteomes" id="UP001189429">
    <property type="component" value="Unassembled WGS sequence"/>
</dbReference>
<evidence type="ECO:0000259" key="1">
    <source>
        <dbReference type="PROSITE" id="PS50021"/>
    </source>
</evidence>
<gene>
    <name evidence="2" type="ORF">PCOR1329_LOCUS78990</name>
</gene>
<dbReference type="PROSITE" id="PS50021">
    <property type="entry name" value="CH"/>
    <property type="match status" value="1"/>
</dbReference>
<protein>
    <recommendedName>
        <fullName evidence="1">Calponin-homology (CH) domain-containing protein</fullName>
    </recommendedName>
</protein>
<evidence type="ECO:0000313" key="2">
    <source>
        <dbReference type="EMBL" id="CAK0902338.1"/>
    </source>
</evidence>
<organism evidence="2 3">
    <name type="scientific">Prorocentrum cordatum</name>
    <dbReference type="NCBI Taxonomy" id="2364126"/>
    <lineage>
        <taxon>Eukaryota</taxon>
        <taxon>Sar</taxon>
        <taxon>Alveolata</taxon>
        <taxon>Dinophyceae</taxon>
        <taxon>Prorocentrales</taxon>
        <taxon>Prorocentraceae</taxon>
        <taxon>Prorocentrum</taxon>
    </lineage>
</organism>
<dbReference type="InterPro" id="IPR001715">
    <property type="entry name" value="CH_dom"/>
</dbReference>
<dbReference type="PRINTS" id="PR00888">
    <property type="entry name" value="SM22CALPONIN"/>
</dbReference>
<keyword evidence="3" id="KW-1185">Reference proteome</keyword>
<dbReference type="InterPro" id="IPR003096">
    <property type="entry name" value="SM22_calponin"/>
</dbReference>
<dbReference type="InterPro" id="IPR050606">
    <property type="entry name" value="Calponin-like"/>
</dbReference>
<dbReference type="Pfam" id="PF00307">
    <property type="entry name" value="CH"/>
    <property type="match status" value="1"/>
</dbReference>
<evidence type="ECO:0000313" key="3">
    <source>
        <dbReference type="Proteomes" id="UP001189429"/>
    </source>
</evidence>
<dbReference type="SMART" id="SM00033">
    <property type="entry name" value="CH"/>
    <property type="match status" value="1"/>
</dbReference>
<dbReference type="InterPro" id="IPR036872">
    <property type="entry name" value="CH_dom_sf"/>
</dbReference>
<dbReference type="SUPFAM" id="SSF47576">
    <property type="entry name" value="Calponin-homology domain, CH-domain"/>
    <property type="match status" value="1"/>
</dbReference>
<sequence>MDREESLYGMDRELRAKQEAKYDVALEAQVVEWIEFLTGEKKGDRGFGEWLKSGVLLCRLVNAVKPGTIKKCNTSSLAFKQMENITFFTNAVREIGVPESAMFATPDLFEEKNVGSVVNCLYTFGCVVQVNVPEYDGPPLGVAMHVESKDKKRSSGICTDQSSGFSATMETAGHSHAYANK</sequence>
<dbReference type="PANTHER" id="PTHR47385:SF14">
    <property type="entry name" value="TRANSGELIN"/>
    <property type="match status" value="1"/>
</dbReference>
<dbReference type="Gene3D" id="1.10.418.10">
    <property type="entry name" value="Calponin-like domain"/>
    <property type="match status" value="1"/>
</dbReference>
<dbReference type="PANTHER" id="PTHR47385">
    <property type="entry name" value="CALPONIN"/>
    <property type="match status" value="1"/>
</dbReference>
<dbReference type="EMBL" id="CAUYUJ010021059">
    <property type="protein sequence ID" value="CAK0902338.1"/>
    <property type="molecule type" value="Genomic_DNA"/>
</dbReference>
<name>A0ABN9XSK7_9DINO</name>